<comment type="similarity">
    <text evidence="1">Belongs to the transglycosylase family. Rpf subfamily.</text>
</comment>
<evidence type="ECO:0000256" key="3">
    <source>
        <dbReference type="SAM" id="MobiDB-lite"/>
    </source>
</evidence>
<protein>
    <submittedName>
        <fullName evidence="6">Putative secreted protein</fullName>
    </submittedName>
</protein>
<evidence type="ECO:0000313" key="7">
    <source>
        <dbReference type="Proteomes" id="UP000092482"/>
    </source>
</evidence>
<dbReference type="PATRIC" id="fig|1758689.4.peg.2250"/>
<feature type="signal peptide" evidence="4">
    <location>
        <begin position="1"/>
        <end position="30"/>
    </location>
</feature>
<dbReference type="EMBL" id="CP014989">
    <property type="protein sequence ID" value="ANS79556.1"/>
    <property type="molecule type" value="Genomic_DNA"/>
</dbReference>
<evidence type="ECO:0000256" key="4">
    <source>
        <dbReference type="SAM" id="SignalP"/>
    </source>
</evidence>
<dbReference type="SUPFAM" id="SSF53955">
    <property type="entry name" value="Lysozyme-like"/>
    <property type="match status" value="1"/>
</dbReference>
<dbReference type="InterPro" id="IPR023346">
    <property type="entry name" value="Lysozyme-like_dom_sf"/>
</dbReference>
<dbReference type="Pfam" id="PF06737">
    <property type="entry name" value="Transglycosylas"/>
    <property type="match status" value="1"/>
</dbReference>
<feature type="region of interest" description="Disordered" evidence="3">
    <location>
        <begin position="120"/>
        <end position="194"/>
    </location>
</feature>
<evidence type="ECO:0000313" key="6">
    <source>
        <dbReference type="EMBL" id="ANS79556.1"/>
    </source>
</evidence>
<dbReference type="InterPro" id="IPR010618">
    <property type="entry name" value="RPF"/>
</dbReference>
<evidence type="ECO:0000259" key="5">
    <source>
        <dbReference type="Pfam" id="PF06737"/>
    </source>
</evidence>
<reference evidence="6 7" key="1">
    <citation type="submission" date="2016-03" db="EMBL/GenBank/DDBJ databases">
        <title>Shallow-sea hydrothermal system.</title>
        <authorList>
            <person name="Tang K."/>
        </authorList>
    </citation>
    <scope>NUCLEOTIDE SEQUENCE [LARGE SCALE GENOMIC DNA]</scope>
    <source>
        <strain evidence="6 7">JLT9</strain>
    </source>
</reference>
<dbReference type="AlphaFoldDB" id="A0A1B1NDR2"/>
<feature type="chain" id="PRO_5008527831" evidence="4">
    <location>
        <begin position="31"/>
        <end position="194"/>
    </location>
</feature>
<dbReference type="KEGG" id="serj:SGUI_2160"/>
<gene>
    <name evidence="6" type="ORF">SGUI_2160</name>
</gene>
<keyword evidence="4" id="KW-0732">Signal</keyword>
<keyword evidence="2" id="KW-0378">Hydrolase</keyword>
<feature type="domain" description="Resuscitation-promoting factor core lysozyme-like" evidence="5">
    <location>
        <begin position="38"/>
        <end position="107"/>
    </location>
</feature>
<proteinExistence type="inferred from homology"/>
<dbReference type="Proteomes" id="UP000092482">
    <property type="component" value="Chromosome"/>
</dbReference>
<dbReference type="GO" id="GO:0016787">
    <property type="term" value="F:hydrolase activity"/>
    <property type="evidence" value="ECO:0007669"/>
    <property type="project" value="UniProtKB-KW"/>
</dbReference>
<name>A0A1B1NDR2_9MICO</name>
<organism evidence="6 7">
    <name type="scientific">Serinicoccus hydrothermalis</name>
    <dbReference type="NCBI Taxonomy" id="1758689"/>
    <lineage>
        <taxon>Bacteria</taxon>
        <taxon>Bacillati</taxon>
        <taxon>Actinomycetota</taxon>
        <taxon>Actinomycetes</taxon>
        <taxon>Micrococcales</taxon>
        <taxon>Ornithinimicrobiaceae</taxon>
        <taxon>Serinicoccus</taxon>
    </lineage>
</organism>
<keyword evidence="7" id="KW-1185">Reference proteome</keyword>
<dbReference type="Gene3D" id="1.10.530.10">
    <property type="match status" value="1"/>
</dbReference>
<evidence type="ECO:0000256" key="1">
    <source>
        <dbReference type="ARBA" id="ARBA00010830"/>
    </source>
</evidence>
<dbReference type="STRING" id="1758689.SGUI_2160"/>
<accession>A0A1B1NDR2</accession>
<feature type="compositionally biased region" description="Gly residues" evidence="3">
    <location>
        <begin position="172"/>
        <end position="194"/>
    </location>
</feature>
<dbReference type="OrthoDB" id="1404170at2"/>
<sequence length="194" mass="18547">MKLITRTLGTAGATVALAGAGVVIAGSASAADTGIPVLEAIKQCESGGSYTAQNPTSTASGAYQFLDSTWQGMDAAAGYARAVDAPESVQDAAAIELYTEQGTTPWLASASCWQGMGFESTSGSGEMATATDTTSADTGTAATVGDTSTTTAAGDAGGAPAQQAGPASRNGGAEGAAGAYGAGRGGGAAGDCSR</sequence>
<feature type="compositionally biased region" description="Low complexity" evidence="3">
    <location>
        <begin position="128"/>
        <end position="167"/>
    </location>
</feature>
<dbReference type="RefSeq" id="WP_066639999.1">
    <property type="nucleotide sequence ID" value="NZ_CP014989.1"/>
</dbReference>
<evidence type="ECO:0000256" key="2">
    <source>
        <dbReference type="ARBA" id="ARBA00022801"/>
    </source>
</evidence>